<feature type="compositionally biased region" description="Polar residues" evidence="1">
    <location>
        <begin position="90"/>
        <end position="103"/>
    </location>
</feature>
<dbReference type="OrthoDB" id="5423493at2759"/>
<feature type="region of interest" description="Disordered" evidence="1">
    <location>
        <begin position="304"/>
        <end position="323"/>
    </location>
</feature>
<dbReference type="EMBL" id="ML732362">
    <property type="protein sequence ID" value="KAB8068996.1"/>
    <property type="molecule type" value="Genomic_DNA"/>
</dbReference>
<feature type="compositionally biased region" description="Basic residues" evidence="1">
    <location>
        <begin position="311"/>
        <end position="321"/>
    </location>
</feature>
<feature type="compositionally biased region" description="Low complexity" evidence="1">
    <location>
        <begin position="424"/>
        <end position="433"/>
    </location>
</feature>
<feature type="compositionally biased region" description="Low complexity" evidence="1">
    <location>
        <begin position="238"/>
        <end position="272"/>
    </location>
</feature>
<accession>A0A5N5WKB8</accession>
<keyword evidence="3" id="KW-1185">Reference proteome</keyword>
<dbReference type="Proteomes" id="UP000326565">
    <property type="component" value="Unassembled WGS sequence"/>
</dbReference>
<feature type="region of interest" description="Disordered" evidence="1">
    <location>
        <begin position="363"/>
        <end position="448"/>
    </location>
</feature>
<feature type="compositionally biased region" description="Basic residues" evidence="1">
    <location>
        <begin position="1"/>
        <end position="11"/>
    </location>
</feature>
<name>A0A5N5WKB8_9EURO</name>
<feature type="compositionally biased region" description="Acidic residues" evidence="1">
    <location>
        <begin position="147"/>
        <end position="166"/>
    </location>
</feature>
<feature type="compositionally biased region" description="Polar residues" evidence="1">
    <location>
        <begin position="34"/>
        <end position="46"/>
    </location>
</feature>
<evidence type="ECO:0000313" key="2">
    <source>
        <dbReference type="EMBL" id="KAB8068996.1"/>
    </source>
</evidence>
<gene>
    <name evidence="2" type="ORF">BDV29DRAFT_183612</name>
</gene>
<protein>
    <submittedName>
        <fullName evidence="2">Uncharacterized protein</fullName>
    </submittedName>
</protein>
<dbReference type="AlphaFoldDB" id="A0A5N5WKB8"/>
<feature type="compositionally biased region" description="Low complexity" evidence="1">
    <location>
        <begin position="183"/>
        <end position="195"/>
    </location>
</feature>
<sequence length="484" mass="52921">MPRPPTKRNRQTSKAVSASSREKPQANTGHDDSSTANTSRSPGANNQDEETSAQRATALRQLRNQTPMARTHEQAIESSPMGERGATGSRPPTRSRGYSSTLSIAGRKGDMSSKIPGTPAFESSILSTFRRRPRQPSILQMMQAEDGSSELDDDDFLGGLSPEDESTPLNLSRRKSLLERNAVSPSPSLPSVSSSNGSRKRKRYVEECQVPQSPSAVVENTPAESPSPEDLEEESCGSPESLRPSESLETFSQTLVPPLSSSQPSSPARPTSTLQPAQPLDAAKEGIEVLPDVTSEVMALPTATLQDRLLPRRRQRHRKRHDVVGFEISSDYSEDEDPALDQDDDELSYFPTRRTARSNLNLHSGARRGNRRTAGVVANKVSGHKGSSGTERSPKQAKRTPRETACLPRSHQAVEKDNHAVDMSSPLSSPLDSDAFESDLPSESPPSVNFLSEELRLQAKKFAEVDKWEMEYEDIPDSQGSIIE</sequence>
<feature type="compositionally biased region" description="Basic and acidic residues" evidence="1">
    <location>
        <begin position="20"/>
        <end position="33"/>
    </location>
</feature>
<feature type="region of interest" description="Disordered" evidence="1">
    <location>
        <begin position="1"/>
        <end position="286"/>
    </location>
</feature>
<reference evidence="2 3" key="1">
    <citation type="submission" date="2019-04" db="EMBL/GenBank/DDBJ databases">
        <title>Friends and foes A comparative genomics study of 23 Aspergillus species from section Flavi.</title>
        <authorList>
            <consortium name="DOE Joint Genome Institute"/>
            <person name="Kjaerbolling I."/>
            <person name="Vesth T."/>
            <person name="Frisvad J.C."/>
            <person name="Nybo J.L."/>
            <person name="Theobald S."/>
            <person name="Kildgaard S."/>
            <person name="Isbrandt T."/>
            <person name="Kuo A."/>
            <person name="Sato A."/>
            <person name="Lyhne E.K."/>
            <person name="Kogle M.E."/>
            <person name="Wiebenga A."/>
            <person name="Kun R.S."/>
            <person name="Lubbers R.J."/>
            <person name="Makela M.R."/>
            <person name="Barry K."/>
            <person name="Chovatia M."/>
            <person name="Clum A."/>
            <person name="Daum C."/>
            <person name="Haridas S."/>
            <person name="He G."/>
            <person name="LaButti K."/>
            <person name="Lipzen A."/>
            <person name="Mondo S."/>
            <person name="Riley R."/>
            <person name="Salamov A."/>
            <person name="Simmons B.A."/>
            <person name="Magnuson J.K."/>
            <person name="Henrissat B."/>
            <person name="Mortensen U.H."/>
            <person name="Larsen T.O."/>
            <person name="Devries R.P."/>
            <person name="Grigoriev I.V."/>
            <person name="Machida M."/>
            <person name="Baker S.E."/>
            <person name="Andersen M.R."/>
        </authorList>
    </citation>
    <scope>NUCLEOTIDE SEQUENCE [LARGE SCALE GENOMIC DNA]</scope>
    <source>
        <strain evidence="2 3">CBS 151.66</strain>
    </source>
</reference>
<evidence type="ECO:0000313" key="3">
    <source>
        <dbReference type="Proteomes" id="UP000326565"/>
    </source>
</evidence>
<organism evidence="2 3">
    <name type="scientific">Aspergillus leporis</name>
    <dbReference type="NCBI Taxonomy" id="41062"/>
    <lineage>
        <taxon>Eukaryota</taxon>
        <taxon>Fungi</taxon>
        <taxon>Dikarya</taxon>
        <taxon>Ascomycota</taxon>
        <taxon>Pezizomycotina</taxon>
        <taxon>Eurotiomycetes</taxon>
        <taxon>Eurotiomycetidae</taxon>
        <taxon>Eurotiales</taxon>
        <taxon>Aspergillaceae</taxon>
        <taxon>Aspergillus</taxon>
        <taxon>Aspergillus subgen. Circumdati</taxon>
    </lineage>
</organism>
<evidence type="ECO:0000256" key="1">
    <source>
        <dbReference type="SAM" id="MobiDB-lite"/>
    </source>
</evidence>
<proteinExistence type="predicted"/>